<feature type="region of interest" description="Disordered" evidence="1">
    <location>
        <begin position="81"/>
        <end position="118"/>
    </location>
</feature>
<organism evidence="2 3">
    <name type="scientific">Dorcoceras hygrometricum</name>
    <dbReference type="NCBI Taxonomy" id="472368"/>
    <lineage>
        <taxon>Eukaryota</taxon>
        <taxon>Viridiplantae</taxon>
        <taxon>Streptophyta</taxon>
        <taxon>Embryophyta</taxon>
        <taxon>Tracheophyta</taxon>
        <taxon>Spermatophyta</taxon>
        <taxon>Magnoliopsida</taxon>
        <taxon>eudicotyledons</taxon>
        <taxon>Gunneridae</taxon>
        <taxon>Pentapetalae</taxon>
        <taxon>asterids</taxon>
        <taxon>lamiids</taxon>
        <taxon>Lamiales</taxon>
        <taxon>Gesneriaceae</taxon>
        <taxon>Didymocarpoideae</taxon>
        <taxon>Trichosporeae</taxon>
        <taxon>Loxocarpinae</taxon>
        <taxon>Dorcoceras</taxon>
    </lineage>
</organism>
<keyword evidence="3" id="KW-1185">Reference proteome</keyword>
<dbReference type="Proteomes" id="UP000250235">
    <property type="component" value="Unassembled WGS sequence"/>
</dbReference>
<name>A0A2Z7A343_9LAMI</name>
<gene>
    <name evidence="2" type="ORF">F511_14546</name>
</gene>
<evidence type="ECO:0000313" key="3">
    <source>
        <dbReference type="Proteomes" id="UP000250235"/>
    </source>
</evidence>
<feature type="compositionally biased region" description="Low complexity" evidence="1">
    <location>
        <begin position="101"/>
        <end position="115"/>
    </location>
</feature>
<sequence>MVSVIELLGWQPHLSAQRPVPHWQFCVALLRQHISPTRSTLKPSSALVPPQVETHLSVQRPVPHWQFCVALLRKHISPTRSALKPSSALAPPRVATPPERSTPSSALTISRSSSTQTHKPDLLDAQAQFHTGHLSRSSATPTRINPTVSALSLIHTSTSPREETSLE</sequence>
<evidence type="ECO:0000256" key="1">
    <source>
        <dbReference type="SAM" id="MobiDB-lite"/>
    </source>
</evidence>
<dbReference type="AlphaFoldDB" id="A0A2Z7A343"/>
<reference evidence="2 3" key="1">
    <citation type="journal article" date="2015" name="Proc. Natl. Acad. Sci. U.S.A.">
        <title>The resurrection genome of Boea hygrometrica: A blueprint for survival of dehydration.</title>
        <authorList>
            <person name="Xiao L."/>
            <person name="Yang G."/>
            <person name="Zhang L."/>
            <person name="Yang X."/>
            <person name="Zhao S."/>
            <person name="Ji Z."/>
            <person name="Zhou Q."/>
            <person name="Hu M."/>
            <person name="Wang Y."/>
            <person name="Chen M."/>
            <person name="Xu Y."/>
            <person name="Jin H."/>
            <person name="Xiao X."/>
            <person name="Hu G."/>
            <person name="Bao F."/>
            <person name="Hu Y."/>
            <person name="Wan P."/>
            <person name="Li L."/>
            <person name="Deng X."/>
            <person name="Kuang T."/>
            <person name="Xiang C."/>
            <person name="Zhu J.K."/>
            <person name="Oliver M.J."/>
            <person name="He Y."/>
        </authorList>
    </citation>
    <scope>NUCLEOTIDE SEQUENCE [LARGE SCALE GENOMIC DNA]</scope>
    <source>
        <strain evidence="3">cv. XS01</strain>
    </source>
</reference>
<proteinExistence type="predicted"/>
<accession>A0A2Z7A343</accession>
<evidence type="ECO:0000313" key="2">
    <source>
        <dbReference type="EMBL" id="KZV15907.1"/>
    </source>
</evidence>
<protein>
    <submittedName>
        <fullName evidence="2">Uncharacterized protein</fullName>
    </submittedName>
</protein>
<dbReference type="EMBL" id="KV019599">
    <property type="protein sequence ID" value="KZV15907.1"/>
    <property type="molecule type" value="Genomic_DNA"/>
</dbReference>